<evidence type="ECO:0000259" key="2">
    <source>
        <dbReference type="PROSITE" id="PS50994"/>
    </source>
</evidence>
<dbReference type="GO" id="GO:0003676">
    <property type="term" value="F:nucleic acid binding"/>
    <property type="evidence" value="ECO:0007669"/>
    <property type="project" value="InterPro"/>
</dbReference>
<dbReference type="AlphaFoldDB" id="A0A8D8SRY0"/>
<dbReference type="SUPFAM" id="SSF53098">
    <property type="entry name" value="Ribonuclease H-like"/>
    <property type="match status" value="1"/>
</dbReference>
<evidence type="ECO:0000256" key="1">
    <source>
        <dbReference type="SAM" id="MobiDB-lite"/>
    </source>
</evidence>
<dbReference type="GO" id="GO:0015074">
    <property type="term" value="P:DNA integration"/>
    <property type="evidence" value="ECO:0007669"/>
    <property type="project" value="InterPro"/>
</dbReference>
<dbReference type="Gene3D" id="3.30.420.10">
    <property type="entry name" value="Ribonuclease H-like superfamily/Ribonuclease H"/>
    <property type="match status" value="1"/>
</dbReference>
<feature type="domain" description="Integrase catalytic" evidence="2">
    <location>
        <begin position="1"/>
        <end position="78"/>
    </location>
</feature>
<dbReference type="EMBL" id="HBUF01231490">
    <property type="protein sequence ID" value="CAG6673591.1"/>
    <property type="molecule type" value="Transcribed_RNA"/>
</dbReference>
<feature type="region of interest" description="Disordered" evidence="1">
    <location>
        <begin position="109"/>
        <end position="137"/>
    </location>
</feature>
<dbReference type="EMBL" id="HBUF01231492">
    <property type="protein sequence ID" value="CAG6673594.1"/>
    <property type="molecule type" value="Transcribed_RNA"/>
</dbReference>
<dbReference type="PROSITE" id="PS50994">
    <property type="entry name" value="INTEGRASE"/>
    <property type="match status" value="1"/>
</dbReference>
<feature type="compositionally biased region" description="Acidic residues" evidence="1">
    <location>
        <begin position="117"/>
        <end position="137"/>
    </location>
</feature>
<sequence length="137" mass="15518">MCEMWGEMKIVHGKPRHSQSQGSVERANQDIENMLATWMETNKTSKWSEGLKFVQAMKNRAYHDGIKSSPYEIMFGVPMRMGLATSVLPRDAVKTMNSEEDLETVLSNITISGNENELNDQEKDSDDDAQDNDMEGK</sequence>
<dbReference type="InterPro" id="IPR001584">
    <property type="entry name" value="Integrase_cat-core"/>
</dbReference>
<dbReference type="InterPro" id="IPR036397">
    <property type="entry name" value="RNaseH_sf"/>
</dbReference>
<evidence type="ECO:0000313" key="3">
    <source>
        <dbReference type="EMBL" id="CAG6673591.1"/>
    </source>
</evidence>
<protein>
    <submittedName>
        <fullName evidence="3">KRAB-A domain-containing protein 2</fullName>
    </submittedName>
</protein>
<reference evidence="3" key="1">
    <citation type="submission" date="2021-05" db="EMBL/GenBank/DDBJ databases">
        <authorList>
            <person name="Alioto T."/>
            <person name="Alioto T."/>
            <person name="Gomez Garrido J."/>
        </authorList>
    </citation>
    <scope>NUCLEOTIDE SEQUENCE</scope>
</reference>
<organism evidence="3">
    <name type="scientific">Cacopsylla melanoneura</name>
    <dbReference type="NCBI Taxonomy" id="428564"/>
    <lineage>
        <taxon>Eukaryota</taxon>
        <taxon>Metazoa</taxon>
        <taxon>Ecdysozoa</taxon>
        <taxon>Arthropoda</taxon>
        <taxon>Hexapoda</taxon>
        <taxon>Insecta</taxon>
        <taxon>Pterygota</taxon>
        <taxon>Neoptera</taxon>
        <taxon>Paraneoptera</taxon>
        <taxon>Hemiptera</taxon>
        <taxon>Sternorrhyncha</taxon>
        <taxon>Psylloidea</taxon>
        <taxon>Psyllidae</taxon>
        <taxon>Psyllinae</taxon>
        <taxon>Cacopsylla</taxon>
    </lineage>
</organism>
<accession>A0A8D8SRY0</accession>
<proteinExistence type="predicted"/>
<name>A0A8D8SRY0_9HEMI</name>
<dbReference type="InterPro" id="IPR012337">
    <property type="entry name" value="RNaseH-like_sf"/>
</dbReference>